<dbReference type="Gene3D" id="1.10.260.40">
    <property type="entry name" value="lambda repressor-like DNA-binding domains"/>
    <property type="match status" value="1"/>
</dbReference>
<dbReference type="RefSeq" id="WP_310057831.1">
    <property type="nucleotide sequence ID" value="NZ_JAVDVY010000001.1"/>
</dbReference>
<dbReference type="Proteomes" id="UP001251524">
    <property type="component" value="Unassembled WGS sequence"/>
</dbReference>
<gene>
    <name evidence="2" type="ORF">J2X06_000498</name>
</gene>
<dbReference type="InterPro" id="IPR010982">
    <property type="entry name" value="Lambda_DNA-bd_dom_sf"/>
</dbReference>
<dbReference type="EMBL" id="JAVDVY010000001">
    <property type="protein sequence ID" value="MDR7133314.1"/>
    <property type="molecule type" value="Genomic_DNA"/>
</dbReference>
<evidence type="ECO:0000313" key="3">
    <source>
        <dbReference type="Proteomes" id="UP001251524"/>
    </source>
</evidence>
<sequence length="124" mass="13812">MTTTLHAAFARRLNHALDHAGFIKGRGRTTALAGHYEVSRETSRKWLGGLALPELERLVEMATQTGVCFEWLVTGRGPMVADDLSVREAAPFPYASAEHRKLLDLLNKLSPKRRRALIEFLGNS</sequence>
<dbReference type="InterPro" id="IPR010744">
    <property type="entry name" value="Phage_CI_N"/>
</dbReference>
<organism evidence="2 3">
    <name type="scientific">Lysobacter niastensis</name>
    <dbReference type="NCBI Taxonomy" id="380629"/>
    <lineage>
        <taxon>Bacteria</taxon>
        <taxon>Pseudomonadati</taxon>
        <taxon>Pseudomonadota</taxon>
        <taxon>Gammaproteobacteria</taxon>
        <taxon>Lysobacterales</taxon>
        <taxon>Lysobacteraceae</taxon>
        <taxon>Lysobacter</taxon>
    </lineage>
</organism>
<comment type="caution">
    <text evidence="2">The sequence shown here is derived from an EMBL/GenBank/DDBJ whole genome shotgun (WGS) entry which is preliminary data.</text>
</comment>
<reference evidence="2 3" key="1">
    <citation type="submission" date="2023-07" db="EMBL/GenBank/DDBJ databases">
        <title>Sorghum-associated microbial communities from plants grown in Nebraska, USA.</title>
        <authorList>
            <person name="Schachtman D."/>
        </authorList>
    </citation>
    <scope>NUCLEOTIDE SEQUENCE [LARGE SCALE GENOMIC DNA]</scope>
    <source>
        <strain evidence="2 3">BE198</strain>
    </source>
</reference>
<dbReference type="Pfam" id="PF07022">
    <property type="entry name" value="Phage_CI_repr"/>
    <property type="match status" value="1"/>
</dbReference>
<accession>A0ABU1W769</accession>
<proteinExistence type="predicted"/>
<keyword evidence="3" id="KW-1185">Reference proteome</keyword>
<evidence type="ECO:0000259" key="1">
    <source>
        <dbReference type="Pfam" id="PF07022"/>
    </source>
</evidence>
<evidence type="ECO:0000313" key="2">
    <source>
        <dbReference type="EMBL" id="MDR7133314.1"/>
    </source>
</evidence>
<feature type="domain" description="Bacteriophage CI repressor N-terminal" evidence="1">
    <location>
        <begin position="30"/>
        <end position="79"/>
    </location>
</feature>
<protein>
    <recommendedName>
        <fullName evidence="1">Bacteriophage CI repressor N-terminal domain-containing protein</fullName>
    </recommendedName>
</protein>
<name>A0ABU1W769_9GAMM</name>